<gene>
    <name evidence="1" type="ORF">LCGC14_1744000</name>
</gene>
<reference evidence="1" key="1">
    <citation type="journal article" date="2015" name="Nature">
        <title>Complex archaea that bridge the gap between prokaryotes and eukaryotes.</title>
        <authorList>
            <person name="Spang A."/>
            <person name="Saw J.H."/>
            <person name="Jorgensen S.L."/>
            <person name="Zaremba-Niedzwiedzka K."/>
            <person name="Martijn J."/>
            <person name="Lind A.E."/>
            <person name="van Eijk R."/>
            <person name="Schleper C."/>
            <person name="Guy L."/>
            <person name="Ettema T.J."/>
        </authorList>
    </citation>
    <scope>NUCLEOTIDE SEQUENCE</scope>
</reference>
<dbReference type="EMBL" id="LAZR01015994">
    <property type="protein sequence ID" value="KKM06436.1"/>
    <property type="molecule type" value="Genomic_DNA"/>
</dbReference>
<protein>
    <submittedName>
        <fullName evidence="1">Uncharacterized protein</fullName>
    </submittedName>
</protein>
<dbReference type="AlphaFoldDB" id="A0A0F9JL43"/>
<sequence length="98" mass="11212">MTDSSGFNHRDALGKPVEKDAIIAKIRQHGFTQSHIDYIEATGKLMADVMARRQDKDINLLFVQMSAVTSNDYCAWPRASRWDRLVNMLRNLMRMAGL</sequence>
<name>A0A0F9JL43_9ZZZZ</name>
<comment type="caution">
    <text evidence="1">The sequence shown here is derived from an EMBL/GenBank/DDBJ whole genome shotgun (WGS) entry which is preliminary data.</text>
</comment>
<accession>A0A0F9JL43</accession>
<organism evidence="1">
    <name type="scientific">marine sediment metagenome</name>
    <dbReference type="NCBI Taxonomy" id="412755"/>
    <lineage>
        <taxon>unclassified sequences</taxon>
        <taxon>metagenomes</taxon>
        <taxon>ecological metagenomes</taxon>
    </lineage>
</organism>
<evidence type="ECO:0000313" key="1">
    <source>
        <dbReference type="EMBL" id="KKM06436.1"/>
    </source>
</evidence>
<proteinExistence type="predicted"/>